<dbReference type="AlphaFoldDB" id="A0A0R3E306"/>
<accession>A0A0R3E306</accession>
<dbReference type="Pfam" id="PF05598">
    <property type="entry name" value="DUF772"/>
    <property type="match status" value="1"/>
</dbReference>
<name>A0A0R3E306_9BRAD</name>
<gene>
    <name evidence="2" type="ORF">AOQ71_04850</name>
</gene>
<keyword evidence="3" id="KW-1185">Reference proteome</keyword>
<reference evidence="2 3" key="1">
    <citation type="submission" date="2015-09" db="EMBL/GenBank/DDBJ databases">
        <title>Draft Genome Sequence of Bradyrhizobium manausense Strain BR 3351T, a Novel Symbiotic Nitrogen-Fixing Alphaproteobacterium Isolated from Brazilian Amazon Rain Forest.</title>
        <authorList>
            <person name="De Araujo J.L."/>
            <person name="Zilli J.E."/>
        </authorList>
    </citation>
    <scope>NUCLEOTIDE SEQUENCE [LARGE SCALE GENOMIC DNA]</scope>
    <source>
        <strain evidence="2 3">BR3351</strain>
    </source>
</reference>
<evidence type="ECO:0000259" key="1">
    <source>
        <dbReference type="Pfam" id="PF05598"/>
    </source>
</evidence>
<dbReference type="EMBL" id="LJYG01000025">
    <property type="protein sequence ID" value="KRQ16584.1"/>
    <property type="molecule type" value="Genomic_DNA"/>
</dbReference>
<dbReference type="PANTHER" id="PTHR33803">
    <property type="entry name" value="IS1478 TRANSPOSASE"/>
    <property type="match status" value="1"/>
</dbReference>
<protein>
    <recommendedName>
        <fullName evidence="1">Transposase InsH N-terminal domain-containing protein</fullName>
    </recommendedName>
</protein>
<sequence>MILWRIGGRTMRPKKHKPTGSNDLFRARLDQIINMKHELVQLAGKVDWDWIDGEIAPLYSENGRPGIATRFVIGLLLLKHIYGLSDEGVCERWVHDPYFQFFTGEYVAIRGFDNVALFHKNRSVAKKVPVAAQPCTASDADCKT</sequence>
<dbReference type="STRING" id="989370.AOQ71_04850"/>
<evidence type="ECO:0000313" key="3">
    <source>
        <dbReference type="Proteomes" id="UP000051936"/>
    </source>
</evidence>
<evidence type="ECO:0000313" key="2">
    <source>
        <dbReference type="EMBL" id="KRQ16584.1"/>
    </source>
</evidence>
<proteinExistence type="predicted"/>
<feature type="domain" description="Transposase InsH N-terminal" evidence="1">
    <location>
        <begin position="28"/>
        <end position="105"/>
    </location>
</feature>
<comment type="caution">
    <text evidence="2">The sequence shown here is derived from an EMBL/GenBank/DDBJ whole genome shotgun (WGS) entry which is preliminary data.</text>
</comment>
<dbReference type="Proteomes" id="UP000051936">
    <property type="component" value="Unassembled WGS sequence"/>
</dbReference>
<dbReference type="PANTHER" id="PTHR33803:SF3">
    <property type="entry name" value="BLL1974 PROTEIN"/>
    <property type="match status" value="1"/>
</dbReference>
<organism evidence="2 3">
    <name type="scientific">Bradyrhizobium manausense</name>
    <dbReference type="NCBI Taxonomy" id="989370"/>
    <lineage>
        <taxon>Bacteria</taxon>
        <taxon>Pseudomonadati</taxon>
        <taxon>Pseudomonadota</taxon>
        <taxon>Alphaproteobacteria</taxon>
        <taxon>Hyphomicrobiales</taxon>
        <taxon>Nitrobacteraceae</taxon>
        <taxon>Bradyrhizobium</taxon>
    </lineage>
</organism>
<dbReference type="InterPro" id="IPR008490">
    <property type="entry name" value="Transposase_InsH_N"/>
</dbReference>